<dbReference type="EMBL" id="JADQDC010000005">
    <property type="protein sequence ID" value="MBF9151226.1"/>
    <property type="molecule type" value="Genomic_DNA"/>
</dbReference>
<dbReference type="InterPro" id="IPR039426">
    <property type="entry name" value="TonB-dep_rcpt-like"/>
</dbReference>
<keyword evidence="13" id="KW-0732">Signal</keyword>
<comment type="subcellular location">
    <subcellularLocation>
        <location evidence="1 11">Cell outer membrane</location>
        <topology evidence="1 11">Multi-pass membrane protein</topology>
    </subcellularLocation>
</comment>
<evidence type="ECO:0000256" key="6">
    <source>
        <dbReference type="ARBA" id="ARBA00023004"/>
    </source>
</evidence>
<accession>A0ABS0HG70</accession>
<name>A0ABS0HG70_9SPHN</name>
<keyword evidence="3 11" id="KW-1134">Transmembrane beta strand</keyword>
<keyword evidence="17" id="KW-1185">Reference proteome</keyword>
<dbReference type="InterPro" id="IPR036942">
    <property type="entry name" value="Beta-barrel_TonB_sf"/>
</dbReference>
<evidence type="ECO:0000313" key="16">
    <source>
        <dbReference type="EMBL" id="MBF9151226.1"/>
    </source>
</evidence>
<keyword evidence="4" id="KW-0410">Iron transport</keyword>
<comment type="similarity">
    <text evidence="11 12">Belongs to the TonB-dependent receptor family.</text>
</comment>
<reference evidence="16 17" key="1">
    <citation type="submission" date="2020-11" db="EMBL/GenBank/DDBJ databases">
        <title>The genome sequence of Novosphingobium sp. 1Y9A.</title>
        <authorList>
            <person name="Liu Y."/>
        </authorList>
    </citation>
    <scope>NUCLEOTIDE SEQUENCE [LARGE SCALE GENOMIC DNA]</scope>
    <source>
        <strain evidence="16 17">1Y9A</strain>
    </source>
</reference>
<proteinExistence type="inferred from homology"/>
<comment type="caution">
    <text evidence="16">The sequence shown here is derived from an EMBL/GenBank/DDBJ whole genome shotgun (WGS) entry which is preliminary data.</text>
</comment>
<evidence type="ECO:0000256" key="12">
    <source>
        <dbReference type="RuleBase" id="RU003357"/>
    </source>
</evidence>
<evidence type="ECO:0000256" key="1">
    <source>
        <dbReference type="ARBA" id="ARBA00004571"/>
    </source>
</evidence>
<keyword evidence="9 11" id="KW-0472">Membrane</keyword>
<keyword evidence="16" id="KW-0675">Receptor</keyword>
<dbReference type="Gene3D" id="2.40.170.20">
    <property type="entry name" value="TonB-dependent receptor, beta-barrel domain"/>
    <property type="match status" value="1"/>
</dbReference>
<organism evidence="16 17">
    <name type="scientific">Novosphingobium jiangmenense</name>
    <dbReference type="NCBI Taxonomy" id="2791981"/>
    <lineage>
        <taxon>Bacteria</taxon>
        <taxon>Pseudomonadati</taxon>
        <taxon>Pseudomonadota</taxon>
        <taxon>Alphaproteobacteria</taxon>
        <taxon>Sphingomonadales</taxon>
        <taxon>Sphingomonadaceae</taxon>
        <taxon>Novosphingobium</taxon>
    </lineage>
</organism>
<feature type="signal peptide" evidence="13">
    <location>
        <begin position="1"/>
        <end position="31"/>
    </location>
</feature>
<evidence type="ECO:0000259" key="15">
    <source>
        <dbReference type="Pfam" id="PF07715"/>
    </source>
</evidence>
<dbReference type="Pfam" id="PF07715">
    <property type="entry name" value="Plug"/>
    <property type="match status" value="1"/>
</dbReference>
<evidence type="ECO:0000256" key="7">
    <source>
        <dbReference type="ARBA" id="ARBA00023065"/>
    </source>
</evidence>
<dbReference type="Proteomes" id="UP000600799">
    <property type="component" value="Unassembled WGS sequence"/>
</dbReference>
<keyword evidence="8 12" id="KW-0798">TonB box</keyword>
<gene>
    <name evidence="16" type="ORF">I2488_09455</name>
</gene>
<evidence type="ECO:0000256" key="11">
    <source>
        <dbReference type="PROSITE-ProRule" id="PRU01360"/>
    </source>
</evidence>
<keyword evidence="2 11" id="KW-0813">Transport</keyword>
<feature type="chain" id="PRO_5047171019" evidence="13">
    <location>
        <begin position="32"/>
        <end position="785"/>
    </location>
</feature>
<evidence type="ECO:0000313" key="17">
    <source>
        <dbReference type="Proteomes" id="UP000600799"/>
    </source>
</evidence>
<evidence type="ECO:0000256" key="9">
    <source>
        <dbReference type="ARBA" id="ARBA00023136"/>
    </source>
</evidence>
<evidence type="ECO:0000256" key="2">
    <source>
        <dbReference type="ARBA" id="ARBA00022448"/>
    </source>
</evidence>
<dbReference type="PANTHER" id="PTHR32552:SF81">
    <property type="entry name" value="TONB-DEPENDENT OUTER MEMBRANE RECEPTOR"/>
    <property type="match status" value="1"/>
</dbReference>
<dbReference type="InterPro" id="IPR012910">
    <property type="entry name" value="Plug_dom"/>
</dbReference>
<keyword evidence="7" id="KW-0406">Ion transport</keyword>
<keyword evidence="6" id="KW-0408">Iron</keyword>
<dbReference type="SUPFAM" id="SSF56935">
    <property type="entry name" value="Porins"/>
    <property type="match status" value="1"/>
</dbReference>
<evidence type="ECO:0000256" key="3">
    <source>
        <dbReference type="ARBA" id="ARBA00022452"/>
    </source>
</evidence>
<sequence>MPISGNRVVRAISGGLSALALAAAGAGVAHAQDAAEDQEQSSIDLLNADIIVTATKKKDVENVQAVPMAITAFNAQTLQTLQVRDLQTLTFSAPNVSLDQIGTSRGTANFSIRGLGVNSSIPSIDPTVGVFVDGVYIGVNSGLVFDVFDLGSVEVARGPQGILYGRNTTGGAVLVNTGDPTSDFRGNFRMFYEGPIDSGRGSGNFAAQAVVSGPLIKDKLNFKIGGYVNNDEGYFRNLFNGRNFGKANTEIVRGALEFLPSDAVRMVAKVEFFTSNGDGPAGQNRARFKRDTFDFSIDNGGFYRNEAWFATHKTEIDIGEGKITNIFGFRDFKSATSGDIDALPVFRFHSETEFNQRQYSNELRYNVRVGDLDLTTGGFWFQQKLGYDEIRRFPSFISPLGAQIGGGRQDHDVLGLFAAGDYDVTDKLTLTAGLRWSRETKDVAVTYIRPRATCSVIAATCATSGRNTTIPGALPAENNGFTDKRTWENWGPKLGFQYKFNGDAQVYGSWSRAFRSGGYNFRITNARAFELLAGVGGPNPNYAFDEEQVDSYEVGVKYRTPDRKLTLNLAAFRTEVGNMQREVNEGSAAGVAQSIFNTADARIDGIEGEGRFAVNKHLLLTANFGYIDGRYTKVLFDLSSDGVVNAADRALALPRLPKWTYGAGAVLDFPTGESSSILARANWQFRDRFAYTDNNFGWIASANNLDASISYNTGGLTFTVYGRNLLDQVQHGGDTQIGSGAAQIPVFGGPLSTGVNRPFAENPAVGTFSPLARGRVLGVELSANF</sequence>
<evidence type="ECO:0000259" key="14">
    <source>
        <dbReference type="Pfam" id="PF00593"/>
    </source>
</evidence>
<feature type="domain" description="TonB-dependent receptor plug" evidence="15">
    <location>
        <begin position="63"/>
        <end position="172"/>
    </location>
</feature>
<evidence type="ECO:0000256" key="4">
    <source>
        <dbReference type="ARBA" id="ARBA00022496"/>
    </source>
</evidence>
<dbReference type="Pfam" id="PF00593">
    <property type="entry name" value="TonB_dep_Rec_b-barrel"/>
    <property type="match status" value="1"/>
</dbReference>
<dbReference type="PANTHER" id="PTHR32552">
    <property type="entry name" value="FERRICHROME IRON RECEPTOR-RELATED"/>
    <property type="match status" value="1"/>
</dbReference>
<keyword evidence="5 11" id="KW-0812">Transmembrane</keyword>
<evidence type="ECO:0000256" key="13">
    <source>
        <dbReference type="SAM" id="SignalP"/>
    </source>
</evidence>
<dbReference type="RefSeq" id="WP_196275550.1">
    <property type="nucleotide sequence ID" value="NZ_JADQDC010000005.1"/>
</dbReference>
<evidence type="ECO:0000256" key="8">
    <source>
        <dbReference type="ARBA" id="ARBA00023077"/>
    </source>
</evidence>
<feature type="domain" description="TonB-dependent receptor-like beta-barrel" evidence="14">
    <location>
        <begin position="275"/>
        <end position="725"/>
    </location>
</feature>
<dbReference type="PROSITE" id="PS52016">
    <property type="entry name" value="TONB_DEPENDENT_REC_3"/>
    <property type="match status" value="1"/>
</dbReference>
<keyword evidence="10 11" id="KW-0998">Cell outer membrane</keyword>
<dbReference type="InterPro" id="IPR000531">
    <property type="entry name" value="Beta-barrel_TonB"/>
</dbReference>
<evidence type="ECO:0000256" key="5">
    <source>
        <dbReference type="ARBA" id="ARBA00022692"/>
    </source>
</evidence>
<evidence type="ECO:0000256" key="10">
    <source>
        <dbReference type="ARBA" id="ARBA00023237"/>
    </source>
</evidence>
<protein>
    <submittedName>
        <fullName evidence="16">TonB-dependent receptor</fullName>
    </submittedName>
</protein>